<keyword evidence="12 15" id="KW-0496">Mitochondrion</keyword>
<evidence type="ECO:0000256" key="7">
    <source>
        <dbReference type="ARBA" id="ARBA00022692"/>
    </source>
</evidence>
<proteinExistence type="inferred from homology"/>
<feature type="transmembrane region" description="Helical" evidence="15">
    <location>
        <begin position="114"/>
        <end position="136"/>
    </location>
</feature>
<keyword evidence="13 15" id="KW-0472">Membrane</keyword>
<comment type="function">
    <text evidence="15">Core subunit of the mitochondrial membrane respiratory chain NADH dehydrogenase (Complex I) which catalyzes electron transfer from NADH through the respiratory chain, using ubiquinone as an electron acceptor. Essential for the catalytic activity and assembly of complex I.</text>
</comment>
<keyword evidence="11 15" id="KW-0520">NAD</keyword>
<dbReference type="Gene3D" id="1.20.120.1200">
    <property type="entry name" value="NADH-ubiquinone/plastoquinone oxidoreductase chain 6, subunit NuoJ"/>
    <property type="match status" value="1"/>
</dbReference>
<feature type="chain" id="PRO_5012616563" description="NADH-ubiquinone oxidoreductase chain 6" evidence="16">
    <location>
        <begin position="24"/>
        <end position="172"/>
    </location>
</feature>
<evidence type="ECO:0000256" key="15">
    <source>
        <dbReference type="RuleBase" id="RU004430"/>
    </source>
</evidence>
<geneLocation type="mitochondrion" evidence="17"/>
<dbReference type="PANTHER" id="PTHR11435">
    <property type="entry name" value="NADH UBIQUINONE OXIDOREDUCTASE SUBUNIT ND6"/>
    <property type="match status" value="1"/>
</dbReference>
<feature type="transmembrane region" description="Helical" evidence="15">
    <location>
        <begin position="56"/>
        <end position="75"/>
    </location>
</feature>
<keyword evidence="9 15" id="KW-0249">Electron transport</keyword>
<dbReference type="GO" id="GO:0008137">
    <property type="term" value="F:NADH dehydrogenase (ubiquinone) activity"/>
    <property type="evidence" value="ECO:0007669"/>
    <property type="project" value="UniProtKB-UniRule"/>
</dbReference>
<comment type="subcellular location">
    <subcellularLocation>
        <location evidence="1 15">Mitochondrion membrane</location>
        <topology evidence="1 15">Multi-pass membrane protein</topology>
    </subcellularLocation>
</comment>
<feature type="transmembrane region" description="Helical" evidence="15">
    <location>
        <begin position="33"/>
        <end position="51"/>
    </location>
</feature>
<feature type="signal peptide" evidence="16">
    <location>
        <begin position="1"/>
        <end position="23"/>
    </location>
</feature>
<evidence type="ECO:0000256" key="9">
    <source>
        <dbReference type="ARBA" id="ARBA00022982"/>
    </source>
</evidence>
<evidence type="ECO:0000256" key="5">
    <source>
        <dbReference type="ARBA" id="ARBA00022448"/>
    </source>
</evidence>
<evidence type="ECO:0000256" key="8">
    <source>
        <dbReference type="ARBA" id="ARBA00022967"/>
    </source>
</evidence>
<evidence type="ECO:0000256" key="16">
    <source>
        <dbReference type="SAM" id="SignalP"/>
    </source>
</evidence>
<evidence type="ECO:0000256" key="1">
    <source>
        <dbReference type="ARBA" id="ARBA00004225"/>
    </source>
</evidence>
<feature type="transmembrane region" description="Helical" evidence="15">
    <location>
        <begin position="142"/>
        <end position="161"/>
    </location>
</feature>
<comment type="similarity">
    <text evidence="2 15">Belongs to the complex I subunit 6 family.</text>
</comment>
<organism evidence="17">
    <name type="scientific">Brachygobius kabiliensis</name>
    <dbReference type="NCBI Taxonomy" id="228545"/>
    <lineage>
        <taxon>Eukaryota</taxon>
        <taxon>Metazoa</taxon>
        <taxon>Chordata</taxon>
        <taxon>Craniata</taxon>
        <taxon>Vertebrata</taxon>
        <taxon>Euteleostomi</taxon>
        <taxon>Actinopterygii</taxon>
        <taxon>Neopterygii</taxon>
        <taxon>Teleostei</taxon>
        <taxon>Neoteleostei</taxon>
        <taxon>Acanthomorphata</taxon>
        <taxon>Gobiaria</taxon>
        <taxon>Gobiiformes</taxon>
        <taxon>Gobioidei</taxon>
        <taxon>Gobiidae</taxon>
        <taxon>Gobionellinae</taxon>
        <taxon>Brachygobius</taxon>
    </lineage>
</organism>
<reference evidence="17" key="2">
    <citation type="journal article" date="2016" name="Zool. Sci.">
        <title>Complete Mitochondrial Reveals a New Phylogenetic Perspective on the Brackish Water Goby Mugilogobius Group (Teleostei: Gobiidae: Gobionellinae).</title>
        <authorList>
            <person name="Huang S.P."/>
            <person name="Chen I.S."/>
            <person name="Jang-Liaw N.H."/>
            <person name="Shao K.T."/>
            <person name="Yung M.M."/>
        </authorList>
    </citation>
    <scope>NUCLEOTIDE SEQUENCE</scope>
</reference>
<dbReference type="EMBL" id="KT153060">
    <property type="protein sequence ID" value="AMB36481.1"/>
    <property type="molecule type" value="Genomic_DNA"/>
</dbReference>
<accession>A0A1S5QIV7</accession>
<evidence type="ECO:0000256" key="6">
    <source>
        <dbReference type="ARBA" id="ARBA00022660"/>
    </source>
</evidence>
<protein>
    <recommendedName>
        <fullName evidence="4 15">NADH-ubiquinone oxidoreductase chain 6</fullName>
        <ecNumber evidence="3 15">7.1.1.2</ecNumber>
    </recommendedName>
</protein>
<dbReference type="PANTHER" id="PTHR11435:SF1">
    <property type="entry name" value="NADH-UBIQUINONE OXIDOREDUCTASE CHAIN 6"/>
    <property type="match status" value="1"/>
</dbReference>
<keyword evidence="10 15" id="KW-1133">Transmembrane helix</keyword>
<keyword evidence="15" id="KW-0830">Ubiquinone</keyword>
<evidence type="ECO:0000313" key="17">
    <source>
        <dbReference type="EMBL" id="AMB36481.1"/>
    </source>
</evidence>
<reference evidence="17" key="1">
    <citation type="submission" date="2015-06" db="EMBL/GenBank/DDBJ databases">
        <authorList>
            <person name="Hoefler B.C."/>
            <person name="Straight P.D."/>
        </authorList>
    </citation>
    <scope>NUCLEOTIDE SEQUENCE</scope>
</reference>
<name>A0A1S5QIV7_9GOBI</name>
<evidence type="ECO:0000256" key="13">
    <source>
        <dbReference type="ARBA" id="ARBA00023136"/>
    </source>
</evidence>
<keyword evidence="7 15" id="KW-0812">Transmembrane</keyword>
<dbReference type="Pfam" id="PF00499">
    <property type="entry name" value="Oxidored_q3"/>
    <property type="match status" value="1"/>
</dbReference>
<dbReference type="InterPro" id="IPR042106">
    <property type="entry name" value="Nuo/plastoQ_OxRdtase_6_NuoJ"/>
</dbReference>
<keyword evidence="16" id="KW-0732">Signal</keyword>
<dbReference type="InterPro" id="IPR050269">
    <property type="entry name" value="ComplexI_Subunit6"/>
</dbReference>
<dbReference type="InterPro" id="IPR001457">
    <property type="entry name" value="NADH_UbQ/plastoQ_OxRdtase_su6"/>
</dbReference>
<evidence type="ECO:0000256" key="3">
    <source>
        <dbReference type="ARBA" id="ARBA00012944"/>
    </source>
</evidence>
<evidence type="ECO:0000256" key="10">
    <source>
        <dbReference type="ARBA" id="ARBA00022989"/>
    </source>
</evidence>
<dbReference type="EC" id="7.1.1.2" evidence="3 15"/>
<comment type="catalytic activity">
    <reaction evidence="14 15">
        <text>a ubiquinone + NADH + 5 H(+)(in) = a ubiquinol + NAD(+) + 4 H(+)(out)</text>
        <dbReference type="Rhea" id="RHEA:29091"/>
        <dbReference type="Rhea" id="RHEA-COMP:9565"/>
        <dbReference type="Rhea" id="RHEA-COMP:9566"/>
        <dbReference type="ChEBI" id="CHEBI:15378"/>
        <dbReference type="ChEBI" id="CHEBI:16389"/>
        <dbReference type="ChEBI" id="CHEBI:17976"/>
        <dbReference type="ChEBI" id="CHEBI:57540"/>
        <dbReference type="ChEBI" id="CHEBI:57945"/>
        <dbReference type="EC" id="7.1.1.2"/>
    </reaction>
</comment>
<keyword evidence="6 15" id="KW-0679">Respiratory chain</keyword>
<dbReference type="AlphaFoldDB" id="A0A1S5QIV7"/>
<feature type="transmembrane region" description="Helical" evidence="15">
    <location>
        <begin position="87"/>
        <end position="107"/>
    </location>
</feature>
<gene>
    <name evidence="17" type="primary">ND6</name>
</gene>
<evidence type="ECO:0000256" key="2">
    <source>
        <dbReference type="ARBA" id="ARBA00005698"/>
    </source>
</evidence>
<evidence type="ECO:0000256" key="14">
    <source>
        <dbReference type="ARBA" id="ARBA00049551"/>
    </source>
</evidence>
<evidence type="ECO:0000256" key="11">
    <source>
        <dbReference type="ARBA" id="ARBA00023027"/>
    </source>
</evidence>
<evidence type="ECO:0000256" key="12">
    <source>
        <dbReference type="ARBA" id="ARBA00023128"/>
    </source>
</evidence>
<evidence type="ECO:0000256" key="4">
    <source>
        <dbReference type="ARBA" id="ARBA00021095"/>
    </source>
</evidence>
<dbReference type="GO" id="GO:0031966">
    <property type="term" value="C:mitochondrial membrane"/>
    <property type="evidence" value="ECO:0007669"/>
    <property type="project" value="UniProtKB-SubCell"/>
</dbReference>
<keyword evidence="8 15" id="KW-1278">Translocase</keyword>
<sequence length="172" mass="18183">MLYMMWLFILGTVVGVLLTTCHSSPYFGAIGLVLVSGAGCGMLALCGASFFSLVLFLIYLGGMLVVFCYSSALAAEMHPDTLEDESVSLIGVNYFLVFLPGGMIFFMKMSGWTLLSLDVGGGSMACIDAMGAGLLYGLGGHFLVLGGWVLLLALFVVLEVCRGVSYGMLRAV</sequence>
<keyword evidence="5 15" id="KW-0813">Transport</keyword>